<evidence type="ECO:0000313" key="3">
    <source>
        <dbReference type="Proteomes" id="UP000041254"/>
    </source>
</evidence>
<dbReference type="PhylomeDB" id="A0A0G4ES89"/>
<evidence type="ECO:0000256" key="1">
    <source>
        <dbReference type="SAM" id="MobiDB-lite"/>
    </source>
</evidence>
<dbReference type="VEuPathDB" id="CryptoDB:Vbra_12805"/>
<proteinExistence type="predicted"/>
<keyword evidence="3" id="KW-1185">Reference proteome</keyword>
<dbReference type="Proteomes" id="UP000041254">
    <property type="component" value="Unassembled WGS sequence"/>
</dbReference>
<organism evidence="2 3">
    <name type="scientific">Vitrella brassicaformis (strain CCMP3155)</name>
    <dbReference type="NCBI Taxonomy" id="1169540"/>
    <lineage>
        <taxon>Eukaryota</taxon>
        <taxon>Sar</taxon>
        <taxon>Alveolata</taxon>
        <taxon>Colpodellida</taxon>
        <taxon>Vitrellaceae</taxon>
        <taxon>Vitrella</taxon>
    </lineage>
</organism>
<accession>A0A0G4ES89</accession>
<dbReference type="AlphaFoldDB" id="A0A0G4ES89"/>
<feature type="region of interest" description="Disordered" evidence="1">
    <location>
        <begin position="260"/>
        <end position="290"/>
    </location>
</feature>
<dbReference type="InParanoid" id="A0A0G4ES89"/>
<protein>
    <submittedName>
        <fullName evidence="2">Uncharacterized protein</fullName>
    </submittedName>
</protein>
<name>A0A0G4ES89_VITBC</name>
<gene>
    <name evidence="2" type="ORF">Vbra_12805</name>
</gene>
<sequence length="743" mass="83144">MDLEQVRRALEQLRGNVGSGLFQSGRLDDAATVITQLRDDARSLDSSISQLNGILAEIGSAPSCFQQLESSHITSDASLRAARDVGEQMTLMASHVAAMTTQLSLLKIPLDRAAAAALATSAPSGAYGTCHYHQHQHGSGVFPAPAYTEDGQPTSCVRPYRIIYRSGNPEPNDGPAVHRLSRDNHVCILSYFHPWEFSRMRPAIGSTFEIDAANQYTQLTVDCSDEKTQRMWENLPCDVAYRWGQRARNIRQLTSKAMHTGIRAASSNRPAVRRHRHSLPRPSPGPPSHATLEKIRFEEVQYGMSGHSHVDYDERQLPPPSAPVHLPALTTVTRIPAQHAWGRAGRLWVTPNVTTLTFEGWLGAQENEYDGARERIGDCRRLETLEYDTFGHAEDNERLLTAIPEGQGLAGLRSVGRVRIEDNIGIDARWDAAGVDEFRQLLVRRGCVRSLREMTLDVGEYLEDTAEMRQLIENAVKLIDAAMHPDARSQPIMPCIRSGNREDGQIDLQLLAWSHRHRSPMVQKLVNDFAKGVRNVVFNERPRPSHANPVTPATFPHATTLILPIRFPRHKQVDRAVEVAVNMPRLERVECGGSCSAFLKALHAAAPEKKLRSVALNLTAERLVISNWDREWDEAETRTSLPEIELMELGLEGELVGDSQLDELHGKVLTLLLAFSKLKVRSERGQAEPPRLQIARAVYKFKHRFASQHILSGLSSTEYRLEWVEVGKRPCNTSLQLELRRLQ</sequence>
<reference evidence="2 3" key="1">
    <citation type="submission" date="2014-11" db="EMBL/GenBank/DDBJ databases">
        <authorList>
            <person name="Zhu J."/>
            <person name="Qi W."/>
            <person name="Song R."/>
        </authorList>
    </citation>
    <scope>NUCLEOTIDE SEQUENCE [LARGE SCALE GENOMIC DNA]</scope>
</reference>
<evidence type="ECO:0000313" key="2">
    <source>
        <dbReference type="EMBL" id="CEM00536.1"/>
    </source>
</evidence>
<dbReference type="EMBL" id="CDMY01000295">
    <property type="protein sequence ID" value="CEM00536.1"/>
    <property type="molecule type" value="Genomic_DNA"/>
</dbReference>